<dbReference type="OrthoDB" id="79687at2759"/>
<comment type="catalytic activity">
    <reaction evidence="16">
        <text>L-threonyl-[protein] + ATP = O-phospho-L-threonyl-[protein] + ADP + H(+)</text>
        <dbReference type="Rhea" id="RHEA:46608"/>
        <dbReference type="Rhea" id="RHEA-COMP:11060"/>
        <dbReference type="Rhea" id="RHEA-COMP:11605"/>
        <dbReference type="ChEBI" id="CHEBI:15378"/>
        <dbReference type="ChEBI" id="CHEBI:30013"/>
        <dbReference type="ChEBI" id="CHEBI:30616"/>
        <dbReference type="ChEBI" id="CHEBI:61977"/>
        <dbReference type="ChEBI" id="CHEBI:456216"/>
        <dbReference type="EC" id="2.7.11.1"/>
    </reaction>
</comment>
<dbReference type="Pfam" id="PF01453">
    <property type="entry name" value="B_lectin"/>
    <property type="match status" value="1"/>
</dbReference>
<dbReference type="InterPro" id="IPR000858">
    <property type="entry name" value="S_locus_glycoprot_dom"/>
</dbReference>
<comment type="catalytic activity">
    <reaction evidence="17">
        <text>L-seryl-[protein] + ATP = O-phospho-L-seryl-[protein] + ADP + H(+)</text>
        <dbReference type="Rhea" id="RHEA:17989"/>
        <dbReference type="Rhea" id="RHEA-COMP:9863"/>
        <dbReference type="Rhea" id="RHEA-COMP:11604"/>
        <dbReference type="ChEBI" id="CHEBI:15378"/>
        <dbReference type="ChEBI" id="CHEBI:29999"/>
        <dbReference type="ChEBI" id="CHEBI:30616"/>
        <dbReference type="ChEBI" id="CHEBI:83421"/>
        <dbReference type="ChEBI" id="CHEBI:456216"/>
        <dbReference type="EC" id="2.7.11.1"/>
    </reaction>
</comment>
<dbReference type="PROSITE" id="PS00108">
    <property type="entry name" value="PROTEIN_KINASE_ST"/>
    <property type="match status" value="1"/>
</dbReference>
<dbReference type="Gene3D" id="3.30.200.20">
    <property type="entry name" value="Phosphorylase Kinase, domain 1"/>
    <property type="match status" value="1"/>
</dbReference>
<dbReference type="SUPFAM" id="SSF51110">
    <property type="entry name" value="alpha-D-mannose-specific plant lectins"/>
    <property type="match status" value="1"/>
</dbReference>
<dbReference type="InterPro" id="IPR011009">
    <property type="entry name" value="Kinase-like_dom_sf"/>
</dbReference>
<protein>
    <recommendedName>
        <fullName evidence="2">non-specific serine/threonine protein kinase</fullName>
        <ecNumber evidence="2">2.7.11.1</ecNumber>
    </recommendedName>
</protein>
<dbReference type="InterPro" id="IPR017441">
    <property type="entry name" value="Protein_kinase_ATP_BS"/>
</dbReference>
<evidence type="ECO:0000256" key="19">
    <source>
        <dbReference type="SAM" id="Phobius"/>
    </source>
</evidence>
<keyword evidence="15" id="KW-0325">Glycoprotein</keyword>
<dbReference type="PROSITE" id="PS50011">
    <property type="entry name" value="PROTEIN_KINASE_DOM"/>
    <property type="match status" value="1"/>
</dbReference>
<feature type="chain" id="PRO_5023816173" description="non-specific serine/threonine protein kinase" evidence="20">
    <location>
        <begin position="22"/>
        <end position="693"/>
    </location>
</feature>
<evidence type="ECO:0000256" key="17">
    <source>
        <dbReference type="ARBA" id="ARBA00048679"/>
    </source>
</evidence>
<gene>
    <name evidence="23" type="ORF">EJB05_52774</name>
</gene>
<dbReference type="AlphaFoldDB" id="A0A5J9SS48"/>
<evidence type="ECO:0000256" key="9">
    <source>
        <dbReference type="ARBA" id="ARBA00022777"/>
    </source>
</evidence>
<dbReference type="Pfam" id="PF00954">
    <property type="entry name" value="S_locus_glycop"/>
    <property type="match status" value="1"/>
</dbReference>
<feature type="non-terminal residue" evidence="23">
    <location>
        <position position="1"/>
    </location>
</feature>
<keyword evidence="13" id="KW-1015">Disulfide bond</keyword>
<dbReference type="GO" id="GO:0048544">
    <property type="term" value="P:recognition of pollen"/>
    <property type="evidence" value="ECO:0007669"/>
    <property type="project" value="InterPro"/>
</dbReference>
<evidence type="ECO:0000256" key="8">
    <source>
        <dbReference type="ARBA" id="ARBA00022741"/>
    </source>
</evidence>
<reference evidence="23 24" key="1">
    <citation type="journal article" date="2019" name="Sci. Rep.">
        <title>A high-quality genome of Eragrostis curvula grass provides insights into Poaceae evolution and supports new strategies to enhance forage quality.</title>
        <authorList>
            <person name="Carballo J."/>
            <person name="Santos B.A.C.M."/>
            <person name="Zappacosta D."/>
            <person name="Garbus I."/>
            <person name="Selva J.P."/>
            <person name="Gallo C.A."/>
            <person name="Diaz A."/>
            <person name="Albertini E."/>
            <person name="Caccamo M."/>
            <person name="Echenique V."/>
        </authorList>
    </citation>
    <scope>NUCLEOTIDE SEQUENCE [LARGE SCALE GENOMIC DNA]</scope>
    <source>
        <strain evidence="24">cv. Victoria</strain>
        <tissue evidence="23">Leaf</tissue>
    </source>
</reference>
<comment type="subcellular location">
    <subcellularLocation>
        <location evidence="1">Membrane</location>
        <topology evidence="1">Single-pass type I membrane protein</topology>
    </subcellularLocation>
</comment>
<evidence type="ECO:0000256" key="7">
    <source>
        <dbReference type="ARBA" id="ARBA00022729"/>
    </source>
</evidence>
<dbReference type="Gene3D" id="1.10.510.10">
    <property type="entry name" value="Transferase(Phosphotransferase) domain 1"/>
    <property type="match status" value="1"/>
</dbReference>
<evidence type="ECO:0000256" key="14">
    <source>
        <dbReference type="ARBA" id="ARBA00023170"/>
    </source>
</evidence>
<dbReference type="InterPro" id="IPR000719">
    <property type="entry name" value="Prot_kinase_dom"/>
</dbReference>
<evidence type="ECO:0000256" key="13">
    <source>
        <dbReference type="ARBA" id="ARBA00023157"/>
    </source>
</evidence>
<evidence type="ECO:0000313" key="24">
    <source>
        <dbReference type="Proteomes" id="UP000324897"/>
    </source>
</evidence>
<organism evidence="23 24">
    <name type="scientific">Eragrostis curvula</name>
    <name type="common">weeping love grass</name>
    <dbReference type="NCBI Taxonomy" id="38414"/>
    <lineage>
        <taxon>Eukaryota</taxon>
        <taxon>Viridiplantae</taxon>
        <taxon>Streptophyta</taxon>
        <taxon>Embryophyta</taxon>
        <taxon>Tracheophyta</taxon>
        <taxon>Spermatophyta</taxon>
        <taxon>Magnoliopsida</taxon>
        <taxon>Liliopsida</taxon>
        <taxon>Poales</taxon>
        <taxon>Poaceae</taxon>
        <taxon>PACMAD clade</taxon>
        <taxon>Chloridoideae</taxon>
        <taxon>Eragrostideae</taxon>
        <taxon>Eragrostidinae</taxon>
        <taxon>Eragrostis</taxon>
    </lineage>
</organism>
<dbReference type="Gramene" id="TVU01778">
    <property type="protein sequence ID" value="TVU01778"/>
    <property type="gene ID" value="EJB05_52774"/>
</dbReference>
<dbReference type="CDD" id="cd00028">
    <property type="entry name" value="B_lectin"/>
    <property type="match status" value="1"/>
</dbReference>
<evidence type="ECO:0000256" key="11">
    <source>
        <dbReference type="ARBA" id="ARBA00022989"/>
    </source>
</evidence>
<keyword evidence="11 19" id="KW-1133">Transmembrane helix</keyword>
<evidence type="ECO:0000256" key="20">
    <source>
        <dbReference type="SAM" id="SignalP"/>
    </source>
</evidence>
<proteinExistence type="predicted"/>
<dbReference type="GO" id="GO:0016020">
    <property type="term" value="C:membrane"/>
    <property type="evidence" value="ECO:0007669"/>
    <property type="project" value="UniProtKB-SubCell"/>
</dbReference>
<dbReference type="SUPFAM" id="SSF56112">
    <property type="entry name" value="Protein kinase-like (PK-like)"/>
    <property type="match status" value="1"/>
</dbReference>
<dbReference type="EMBL" id="RWGY01000391">
    <property type="protein sequence ID" value="TVU01778.1"/>
    <property type="molecule type" value="Genomic_DNA"/>
</dbReference>
<keyword evidence="5" id="KW-0808">Transferase</keyword>
<evidence type="ECO:0000256" key="15">
    <source>
        <dbReference type="ARBA" id="ARBA00023180"/>
    </source>
</evidence>
<dbReference type="PROSITE" id="PS00107">
    <property type="entry name" value="PROTEIN_KINASE_ATP"/>
    <property type="match status" value="1"/>
</dbReference>
<dbReference type="InterPro" id="IPR001480">
    <property type="entry name" value="Bulb-type_lectin_dom"/>
</dbReference>
<keyword evidence="12 19" id="KW-0472">Membrane</keyword>
<dbReference type="SMART" id="SM00220">
    <property type="entry name" value="S_TKc"/>
    <property type="match status" value="1"/>
</dbReference>
<feature type="domain" description="Protein kinase" evidence="21">
    <location>
        <begin position="394"/>
        <end position="669"/>
    </location>
</feature>
<feature type="transmembrane region" description="Helical" evidence="19">
    <location>
        <begin position="339"/>
        <end position="360"/>
    </location>
</feature>
<accession>A0A5J9SS48</accession>
<evidence type="ECO:0000256" key="1">
    <source>
        <dbReference type="ARBA" id="ARBA00004479"/>
    </source>
</evidence>
<sequence>MPPVLALLLVLHLHVVGLSAATDTVSPVHPLVGNDRLVSGNGKFALGFFQLQASSSKRLLIAPVWVANRDDPLTEPNPWRLAISGDGNLVIASLTVNSTVWSTRANTKATDTVAVLLNNGNFVLRKASNSSNVLWQSFDHPTDTVISGGKIGRNKITGLNRRLVSRKNLISQATGEYYGGLDADSHQLVIAPLKKPSTPYWYSGEWNGNYFSLLPEMRSSSMLNSTYVNDEEEEYYMFAVLDETVILRHVLDVSGQAKTLIWNSDSQDWMDDYSKPNAPCDVFATCGAFTNCDDYALASCSCMKGFSIRSPEDWELADRTGGCIRKTPLDCRTGTTNKITGASLGVLGFSALILMLVLLVRSKMVWSGRRLNNTKTGGATITAFRYVDLQSATKNFSEKIGGGSFGSVFRGVLANSTTIAVKRLDSARQGEKQFRAEVSSVGTIQHINLVKLIGFCCERGKRLLVHEYMPNGSLDVHLFRSNNAIILGWSVRYQISLGIARGLAYLHESCRDCIIHCDIKPENILLDESFVPKIADFGLAKFLGRDFSRVLTTMRGTIGYLAPEWISGTEITSKVDVYSYGMVLFEIISGRRNSTEECTGGANDLVYFPVQVARKLVEGDLGSLVDRRLHDDIDCHQVVRACKVACWCVQDNESDRPTMAEVVQALEGLAELKMPPMPRLLHAIAGGSQSTNF</sequence>
<dbReference type="FunFam" id="1.10.510.10:FF:000227">
    <property type="entry name" value="Serine/threonine-protein kinase"/>
    <property type="match status" value="1"/>
</dbReference>
<dbReference type="GO" id="GO:0004674">
    <property type="term" value="F:protein serine/threonine kinase activity"/>
    <property type="evidence" value="ECO:0007669"/>
    <property type="project" value="UniProtKB-KW"/>
</dbReference>
<dbReference type="PANTHER" id="PTHR47974:SF19">
    <property type="entry name" value="RECEPTOR-LIKE SERINE_THREONINE-PROTEIN KINASE"/>
    <property type="match status" value="1"/>
</dbReference>
<evidence type="ECO:0000256" key="2">
    <source>
        <dbReference type="ARBA" id="ARBA00012513"/>
    </source>
</evidence>
<keyword evidence="9" id="KW-0418">Kinase</keyword>
<dbReference type="GO" id="GO:0005524">
    <property type="term" value="F:ATP binding"/>
    <property type="evidence" value="ECO:0007669"/>
    <property type="project" value="UniProtKB-UniRule"/>
</dbReference>
<keyword evidence="8 18" id="KW-0547">Nucleotide-binding</keyword>
<evidence type="ECO:0000313" key="23">
    <source>
        <dbReference type="EMBL" id="TVU01778.1"/>
    </source>
</evidence>
<keyword evidence="14" id="KW-0675">Receptor</keyword>
<feature type="domain" description="Bulb-type lectin" evidence="22">
    <location>
        <begin position="22"/>
        <end position="137"/>
    </location>
</feature>
<dbReference type="SMART" id="SM00108">
    <property type="entry name" value="B_lectin"/>
    <property type="match status" value="1"/>
</dbReference>
<evidence type="ECO:0000256" key="12">
    <source>
        <dbReference type="ARBA" id="ARBA00023136"/>
    </source>
</evidence>
<dbReference type="Gene3D" id="2.90.10.10">
    <property type="entry name" value="Bulb-type lectin domain"/>
    <property type="match status" value="1"/>
</dbReference>
<dbReference type="PROSITE" id="PS50927">
    <property type="entry name" value="BULB_LECTIN"/>
    <property type="match status" value="1"/>
</dbReference>
<evidence type="ECO:0000259" key="22">
    <source>
        <dbReference type="PROSITE" id="PS50927"/>
    </source>
</evidence>
<dbReference type="InterPro" id="IPR008271">
    <property type="entry name" value="Ser/Thr_kinase_AS"/>
</dbReference>
<dbReference type="EC" id="2.7.11.1" evidence="2"/>
<evidence type="ECO:0000256" key="6">
    <source>
        <dbReference type="ARBA" id="ARBA00022692"/>
    </source>
</evidence>
<dbReference type="PANTHER" id="PTHR47974">
    <property type="entry name" value="OS07G0415500 PROTEIN"/>
    <property type="match status" value="1"/>
</dbReference>
<dbReference type="Proteomes" id="UP000324897">
    <property type="component" value="Unassembled WGS sequence"/>
</dbReference>
<keyword evidence="10 18" id="KW-0067">ATP-binding</keyword>
<evidence type="ECO:0000256" key="18">
    <source>
        <dbReference type="PROSITE-ProRule" id="PRU10141"/>
    </source>
</evidence>
<dbReference type="FunFam" id="3.30.200.20:FF:000059">
    <property type="entry name" value="S-receptor-like serine/threonine-protein kinase"/>
    <property type="match status" value="1"/>
</dbReference>
<keyword evidence="4" id="KW-0245">EGF-like domain</keyword>
<evidence type="ECO:0000259" key="21">
    <source>
        <dbReference type="PROSITE" id="PS50011"/>
    </source>
</evidence>
<keyword evidence="6 19" id="KW-0812">Transmembrane</keyword>
<name>A0A5J9SS48_9POAL</name>
<feature type="binding site" evidence="18">
    <location>
        <position position="422"/>
    </location>
    <ligand>
        <name>ATP</name>
        <dbReference type="ChEBI" id="CHEBI:30616"/>
    </ligand>
</feature>
<comment type="caution">
    <text evidence="23">The sequence shown here is derived from an EMBL/GenBank/DDBJ whole genome shotgun (WGS) entry which is preliminary data.</text>
</comment>
<dbReference type="Pfam" id="PF00069">
    <property type="entry name" value="Pkinase"/>
    <property type="match status" value="1"/>
</dbReference>
<evidence type="ECO:0000256" key="4">
    <source>
        <dbReference type="ARBA" id="ARBA00022536"/>
    </source>
</evidence>
<dbReference type="InterPro" id="IPR036426">
    <property type="entry name" value="Bulb-type_lectin_dom_sf"/>
</dbReference>
<evidence type="ECO:0000256" key="5">
    <source>
        <dbReference type="ARBA" id="ARBA00022679"/>
    </source>
</evidence>
<keyword evidence="3" id="KW-0723">Serine/threonine-protein kinase</keyword>
<evidence type="ECO:0000256" key="10">
    <source>
        <dbReference type="ARBA" id="ARBA00022840"/>
    </source>
</evidence>
<keyword evidence="7 20" id="KW-0732">Signal</keyword>
<evidence type="ECO:0000256" key="3">
    <source>
        <dbReference type="ARBA" id="ARBA00022527"/>
    </source>
</evidence>
<keyword evidence="24" id="KW-1185">Reference proteome</keyword>
<dbReference type="CDD" id="cd14066">
    <property type="entry name" value="STKc_IRAK"/>
    <property type="match status" value="1"/>
</dbReference>
<dbReference type="GO" id="GO:0051707">
    <property type="term" value="P:response to other organism"/>
    <property type="evidence" value="ECO:0007669"/>
    <property type="project" value="UniProtKB-ARBA"/>
</dbReference>
<evidence type="ECO:0000256" key="16">
    <source>
        <dbReference type="ARBA" id="ARBA00047899"/>
    </source>
</evidence>
<feature type="signal peptide" evidence="20">
    <location>
        <begin position="1"/>
        <end position="21"/>
    </location>
</feature>